<dbReference type="InterPro" id="IPR013024">
    <property type="entry name" value="GGCT-like"/>
</dbReference>
<dbReference type="Pfam" id="PF13772">
    <property type="entry name" value="AIG2_2"/>
    <property type="match status" value="1"/>
</dbReference>
<evidence type="ECO:0000256" key="1">
    <source>
        <dbReference type="ARBA" id="ARBA00023239"/>
    </source>
</evidence>
<evidence type="ECO:0008006" key="3">
    <source>
        <dbReference type="Google" id="ProtNLM"/>
    </source>
</evidence>
<keyword evidence="1" id="KW-0456">Lyase</keyword>
<dbReference type="GO" id="GO:0003839">
    <property type="term" value="F:gamma-glutamylcyclotransferase activity"/>
    <property type="evidence" value="ECO:0007669"/>
    <property type="project" value="InterPro"/>
</dbReference>
<gene>
    <name evidence="2" type="ORF">SDC9_54051</name>
</gene>
<name>A0A644X0P4_9ZZZZ</name>
<dbReference type="PANTHER" id="PTHR12935:SF0">
    <property type="entry name" value="GAMMA-GLUTAMYLCYCLOTRANSFERASE"/>
    <property type="match status" value="1"/>
</dbReference>
<dbReference type="AlphaFoldDB" id="A0A644X0P4"/>
<accession>A0A644X0P4</accession>
<dbReference type="CDD" id="cd06661">
    <property type="entry name" value="GGCT_like"/>
    <property type="match status" value="1"/>
</dbReference>
<dbReference type="Gene3D" id="3.10.490.10">
    <property type="entry name" value="Gamma-glutamyl cyclotransferase-like"/>
    <property type="match status" value="1"/>
</dbReference>
<dbReference type="PANTHER" id="PTHR12935">
    <property type="entry name" value="GAMMA-GLUTAMYLCYCLOTRANSFERASE"/>
    <property type="match status" value="1"/>
</dbReference>
<dbReference type="SUPFAM" id="SSF110857">
    <property type="entry name" value="Gamma-glutamyl cyclotransferase-like"/>
    <property type="match status" value="1"/>
</dbReference>
<dbReference type="EMBL" id="VSSQ01001371">
    <property type="protein sequence ID" value="MPM07744.1"/>
    <property type="molecule type" value="Genomic_DNA"/>
</dbReference>
<evidence type="ECO:0000313" key="2">
    <source>
        <dbReference type="EMBL" id="MPM07744.1"/>
    </source>
</evidence>
<proteinExistence type="predicted"/>
<comment type="caution">
    <text evidence="2">The sequence shown here is derived from an EMBL/GenBank/DDBJ whole genome shotgun (WGS) entry which is preliminary data.</text>
</comment>
<protein>
    <recommendedName>
        <fullName evidence="3">Gamma-glutamylcyclotransferase AIG2-like domain-containing protein</fullName>
    </recommendedName>
</protein>
<sequence>MLRQLIELKDEIVEDRFASTSASLFEGAGLVICEDDEIEETGNHIQVNTPYARDLSALIYRLKYIFKDQLDYLNKYAFYGRLGEAAKRSLEKNSDNKKSIFLDVVDEALRFVGEVESIRYFAYGSNMNETQMVERCPSAKMVGVAKLKAYRFALDSAGVATVINDQDKLVWGIVWEICGCDIVNLDRYEGIKTLCYKHSFLQIEGDGRNQEALIYISNRNMNHGVRRTGYMNKIITAARQLQFPEDYIASLACLK</sequence>
<reference evidence="2" key="1">
    <citation type="submission" date="2019-08" db="EMBL/GenBank/DDBJ databases">
        <authorList>
            <person name="Kucharzyk K."/>
            <person name="Murdoch R.W."/>
            <person name="Higgins S."/>
            <person name="Loffler F."/>
        </authorList>
    </citation>
    <scope>NUCLEOTIDE SEQUENCE</scope>
</reference>
<dbReference type="InterPro" id="IPR036568">
    <property type="entry name" value="GGCT-like_sf"/>
</dbReference>
<organism evidence="2">
    <name type="scientific">bioreactor metagenome</name>
    <dbReference type="NCBI Taxonomy" id="1076179"/>
    <lineage>
        <taxon>unclassified sequences</taxon>
        <taxon>metagenomes</taxon>
        <taxon>ecological metagenomes</taxon>
    </lineage>
</organism>
<dbReference type="InterPro" id="IPR017939">
    <property type="entry name" value="G-Glutamylcylcotransferase"/>
</dbReference>